<dbReference type="HAMAP" id="MF_03012">
    <property type="entry name" value="eIF3m"/>
    <property type="match status" value="1"/>
</dbReference>
<evidence type="ECO:0000313" key="7">
    <source>
        <dbReference type="EMBL" id="KAF8564768.1"/>
    </source>
</evidence>
<comment type="similarity">
    <text evidence="5">Belongs to the eIF-3 subunit M family.</text>
</comment>
<accession>A0A8T0DD26</accession>
<keyword evidence="8" id="KW-1185">Reference proteome</keyword>
<dbReference type="Pfam" id="PF18005">
    <property type="entry name" value="eIF3m_C_helix"/>
    <property type="match status" value="1"/>
</dbReference>
<sequence>MSVEFFIGCSEAKQVTEFKKFLKAHGAKTLDTSECHGDNWCEDFKKCIRHLSVCWKDDSVSESDANDVLTTVASLVRQLPPEQLEGVLRLLCEQYTDFSGENQRKHKPKLFSLNLLFHGLPPESPFKCTVYLTLLACAKKLGLISQIVTDPKKVANWLDNCMCSVEDRQLVWRKLHETHSELGEDRRAIEAIVYLLSTYTESTAAQARSDAIKCIISVLQDPSLLAHDQLYALRPIQFLEGEPVHDFFKIFVSGNLSTFKSFLSKHPDFLSQNGFNKDACLQKLRLLTLMQLSENQTELTYEAAMKELELPEEMLEPFMIEAVRQRAVACKLDQIQRRILITGAFPRTFGRPQWVNLHDTLMQWHTRLGTLQTSIGSMLQTESA</sequence>
<dbReference type="InterPro" id="IPR045237">
    <property type="entry name" value="COPS7/eIF3m"/>
</dbReference>
<dbReference type="Proteomes" id="UP000699462">
    <property type="component" value="Unassembled WGS sequence"/>
</dbReference>
<comment type="similarity">
    <text evidence="1">Belongs to the CSN7/EIF3M family. CSN7 subfamily.</text>
</comment>
<keyword evidence="4 5" id="KW-0648">Protein biosynthesis</keyword>
<proteinExistence type="inferred from homology"/>
<name>A0A8T0DD26_9TREM</name>
<dbReference type="PROSITE" id="PS50250">
    <property type="entry name" value="PCI"/>
    <property type="match status" value="1"/>
</dbReference>
<dbReference type="OrthoDB" id="10267031at2759"/>
<evidence type="ECO:0000256" key="2">
    <source>
        <dbReference type="ARBA" id="ARBA00022490"/>
    </source>
</evidence>
<feature type="domain" description="PCI" evidence="6">
    <location>
        <begin position="184"/>
        <end position="346"/>
    </location>
</feature>
<keyword evidence="3 5" id="KW-0396">Initiation factor</keyword>
<dbReference type="InterPro" id="IPR027528">
    <property type="entry name" value="eIF3m"/>
</dbReference>
<comment type="caution">
    <text evidence="7">The sequence shown here is derived from an EMBL/GenBank/DDBJ whole genome shotgun (WGS) entry which is preliminary data.</text>
</comment>
<keyword evidence="2 5" id="KW-0963">Cytoplasm</keyword>
<dbReference type="PANTHER" id="PTHR15350">
    <property type="entry name" value="COP9 SIGNALOSOME COMPLEX SUBUNIT 7/DENDRITIC CELL PROTEIN GA17"/>
    <property type="match status" value="1"/>
</dbReference>
<dbReference type="GO" id="GO:0003743">
    <property type="term" value="F:translation initiation factor activity"/>
    <property type="evidence" value="ECO:0007669"/>
    <property type="project" value="UniProtKB-UniRule"/>
</dbReference>
<gene>
    <name evidence="7" type="ORF">P879_09226</name>
</gene>
<evidence type="ECO:0000313" key="8">
    <source>
        <dbReference type="Proteomes" id="UP000699462"/>
    </source>
</evidence>
<evidence type="ECO:0000259" key="6">
    <source>
        <dbReference type="PROSITE" id="PS50250"/>
    </source>
</evidence>
<dbReference type="InterPro" id="IPR000717">
    <property type="entry name" value="PCI_dom"/>
</dbReference>
<dbReference type="GO" id="GO:0016282">
    <property type="term" value="C:eukaryotic 43S preinitiation complex"/>
    <property type="evidence" value="ECO:0007669"/>
    <property type="project" value="UniProtKB-UniRule"/>
</dbReference>
<evidence type="ECO:0000256" key="1">
    <source>
        <dbReference type="ARBA" id="ARBA00008482"/>
    </source>
</evidence>
<dbReference type="InterPro" id="IPR040750">
    <property type="entry name" value="eIF3m_C_helix"/>
</dbReference>
<dbReference type="GO" id="GO:0033290">
    <property type="term" value="C:eukaryotic 48S preinitiation complex"/>
    <property type="evidence" value="ECO:0007669"/>
    <property type="project" value="UniProtKB-UniRule"/>
</dbReference>
<organism evidence="7 8">
    <name type="scientific">Paragonimus westermani</name>
    <dbReference type="NCBI Taxonomy" id="34504"/>
    <lineage>
        <taxon>Eukaryota</taxon>
        <taxon>Metazoa</taxon>
        <taxon>Spiralia</taxon>
        <taxon>Lophotrochozoa</taxon>
        <taxon>Platyhelminthes</taxon>
        <taxon>Trematoda</taxon>
        <taxon>Digenea</taxon>
        <taxon>Plagiorchiida</taxon>
        <taxon>Troglotremata</taxon>
        <taxon>Troglotrematidae</taxon>
        <taxon>Paragonimus</taxon>
    </lineage>
</organism>
<comment type="function">
    <text evidence="5">Component of the eukaryotic translation initiation factor 3 (eIF-3) complex, which is involved in protein synthesis of a specialized repertoire of mRNAs and, together with other initiation factors, stimulates binding of mRNA and methionyl-tRNAi to the 40S ribosome. The eIF-3 complex specifically targets and initiates translation of a subset of mRNAs involved in cell proliferation.</text>
</comment>
<dbReference type="GO" id="GO:0001732">
    <property type="term" value="P:formation of cytoplasmic translation initiation complex"/>
    <property type="evidence" value="ECO:0007669"/>
    <property type="project" value="UniProtKB-UniRule"/>
</dbReference>
<dbReference type="GO" id="GO:0071541">
    <property type="term" value="C:eukaryotic translation initiation factor 3 complex, eIF3m"/>
    <property type="evidence" value="ECO:0007669"/>
    <property type="project" value="UniProtKB-UniRule"/>
</dbReference>
<comment type="subcellular location">
    <subcellularLocation>
        <location evidence="5">Cytoplasm</location>
    </subcellularLocation>
</comment>
<dbReference type="Pfam" id="PF01399">
    <property type="entry name" value="PCI"/>
    <property type="match status" value="1"/>
</dbReference>
<dbReference type="SMART" id="SM00088">
    <property type="entry name" value="PINT"/>
    <property type="match status" value="1"/>
</dbReference>
<evidence type="ECO:0000256" key="4">
    <source>
        <dbReference type="ARBA" id="ARBA00022917"/>
    </source>
</evidence>
<protein>
    <recommendedName>
        <fullName evidence="5">Eukaryotic translation initiation factor 3 subunit M</fullName>
        <shortName evidence="5">eIF3m</shortName>
    </recommendedName>
</protein>
<reference evidence="7 8" key="1">
    <citation type="submission" date="2019-07" db="EMBL/GenBank/DDBJ databases">
        <title>Annotation for the trematode Paragonimus westermani.</title>
        <authorList>
            <person name="Choi Y.-J."/>
        </authorList>
    </citation>
    <scope>NUCLEOTIDE SEQUENCE [LARGE SCALE GENOMIC DNA]</scope>
    <source>
        <strain evidence="7">180907_Pwestermani</strain>
    </source>
</reference>
<comment type="subunit">
    <text evidence="5">Component of the eukaryotic translation initiation factor 3 (eIF-3) complex.</text>
</comment>
<dbReference type="EMBL" id="JTDF01007918">
    <property type="protein sequence ID" value="KAF8564768.1"/>
    <property type="molecule type" value="Genomic_DNA"/>
</dbReference>
<evidence type="ECO:0000256" key="3">
    <source>
        <dbReference type="ARBA" id="ARBA00022540"/>
    </source>
</evidence>
<dbReference type="AlphaFoldDB" id="A0A8T0DD26"/>
<dbReference type="PANTHER" id="PTHR15350:SF2">
    <property type="entry name" value="EUKARYOTIC TRANSLATION INITIATION FACTOR 3 SUBUNIT M"/>
    <property type="match status" value="1"/>
</dbReference>
<evidence type="ECO:0000256" key="5">
    <source>
        <dbReference type="HAMAP-Rule" id="MF_03012"/>
    </source>
</evidence>